<reference evidence="4" key="1">
    <citation type="journal article" date="2019" name="Int. J. Syst. Evol. Microbiol.">
        <title>The Global Catalogue of Microorganisms (GCM) 10K type strain sequencing project: providing services to taxonomists for standard genome sequencing and annotation.</title>
        <authorList>
            <consortium name="The Broad Institute Genomics Platform"/>
            <consortium name="The Broad Institute Genome Sequencing Center for Infectious Disease"/>
            <person name="Wu L."/>
            <person name="Ma J."/>
        </authorList>
    </citation>
    <scope>NUCLEOTIDE SEQUENCE [LARGE SCALE GENOMIC DNA]</scope>
    <source>
        <strain evidence="4">JCM 3369</strain>
    </source>
</reference>
<feature type="compositionally biased region" description="Basic and acidic residues" evidence="1">
    <location>
        <begin position="1"/>
        <end position="10"/>
    </location>
</feature>
<comment type="caution">
    <text evidence="3">The sequence shown here is derived from an EMBL/GenBank/DDBJ whole genome shotgun (WGS) entry which is preliminary data.</text>
</comment>
<accession>A0ABW2CCG8</accession>
<feature type="transmembrane region" description="Helical" evidence="2">
    <location>
        <begin position="81"/>
        <end position="102"/>
    </location>
</feature>
<dbReference type="Proteomes" id="UP001596380">
    <property type="component" value="Unassembled WGS sequence"/>
</dbReference>
<dbReference type="EMBL" id="JBHSXS010000001">
    <property type="protein sequence ID" value="MFC6878664.1"/>
    <property type="molecule type" value="Genomic_DNA"/>
</dbReference>
<gene>
    <name evidence="3" type="ORF">ACFQKB_02675</name>
</gene>
<feature type="region of interest" description="Disordered" evidence="1">
    <location>
        <begin position="1"/>
        <end position="41"/>
    </location>
</feature>
<proteinExistence type="predicted"/>
<organism evidence="3 4">
    <name type="scientific">Actinomadura yumaensis</name>
    <dbReference type="NCBI Taxonomy" id="111807"/>
    <lineage>
        <taxon>Bacteria</taxon>
        <taxon>Bacillati</taxon>
        <taxon>Actinomycetota</taxon>
        <taxon>Actinomycetes</taxon>
        <taxon>Streptosporangiales</taxon>
        <taxon>Thermomonosporaceae</taxon>
        <taxon>Actinomadura</taxon>
    </lineage>
</organism>
<keyword evidence="2" id="KW-1133">Transmembrane helix</keyword>
<protein>
    <submittedName>
        <fullName evidence="3">Uncharacterized protein</fullName>
    </submittedName>
</protein>
<name>A0ABW2CCG8_9ACTN</name>
<evidence type="ECO:0000256" key="2">
    <source>
        <dbReference type="SAM" id="Phobius"/>
    </source>
</evidence>
<evidence type="ECO:0000313" key="4">
    <source>
        <dbReference type="Proteomes" id="UP001596380"/>
    </source>
</evidence>
<feature type="region of interest" description="Disordered" evidence="1">
    <location>
        <begin position="107"/>
        <end position="136"/>
    </location>
</feature>
<keyword evidence="4" id="KW-1185">Reference proteome</keyword>
<feature type="compositionally biased region" description="Pro residues" evidence="1">
    <location>
        <begin position="109"/>
        <end position="123"/>
    </location>
</feature>
<feature type="region of interest" description="Disordered" evidence="1">
    <location>
        <begin position="310"/>
        <end position="357"/>
    </location>
</feature>
<feature type="compositionally biased region" description="Basic and acidic residues" evidence="1">
    <location>
        <begin position="311"/>
        <end position="323"/>
    </location>
</feature>
<dbReference type="RefSeq" id="WP_378045890.1">
    <property type="nucleotide sequence ID" value="NZ_JBHSXE010000001.1"/>
</dbReference>
<keyword evidence="2" id="KW-0812">Transmembrane</keyword>
<evidence type="ECO:0000313" key="3">
    <source>
        <dbReference type="EMBL" id="MFC6878664.1"/>
    </source>
</evidence>
<evidence type="ECO:0000256" key="1">
    <source>
        <dbReference type="SAM" id="MobiDB-lite"/>
    </source>
</evidence>
<sequence>MPDEQERRQEPPAFDEEFIRGAAFTEPSARERAQRPGPLARWRARRIRRDVRAPGERRLPRIGVPFRRSPRGYREPSYARSVFRLVAAVAALVAISVGLWWWQHEPRDGAPPPSAAAPEPVTPQDPTVGDPFAGSPAKSYAPGEWGIQMPDPEAMGGLSRGELGMAYGHIKKLLAAGNLDPATVFGGRTAAFAKLLDPEQRSAFERGLDRRGSRNTRSWLTSFAPGVAEQVGDVVKVDGKVTARKARDQGRTGVKVETVHNFVYAVRRPGRPDTVTRVILRRATEVFVFRDRTGVTIWLSRSDRTVTPAKCDTENEPYVHPEFDGEAAGTGPSGRPLDPYDLSQEPEPGKCSTATRI</sequence>
<keyword evidence="2" id="KW-0472">Membrane</keyword>